<protein>
    <submittedName>
        <fullName evidence="3">Putative Tagatose-bisphosphate aldolase</fullName>
    </submittedName>
</protein>
<organism evidence="3 4">
    <name type="scientific">Lactococcus cremoris subsp. cremoris GE214</name>
    <dbReference type="NCBI Taxonomy" id="1415168"/>
    <lineage>
        <taxon>Bacteria</taxon>
        <taxon>Bacillati</taxon>
        <taxon>Bacillota</taxon>
        <taxon>Bacilli</taxon>
        <taxon>Lactobacillales</taxon>
        <taxon>Streptococcaceae</taxon>
        <taxon>Lactococcus</taxon>
        <taxon>Lactococcus cremoris subsp. cremoris</taxon>
    </lineage>
</organism>
<gene>
    <name evidence="3" type="ORF">U725_01069</name>
</gene>
<dbReference type="EMBL" id="AZSI01000023">
    <property type="protein sequence ID" value="KEY62759.1"/>
    <property type="molecule type" value="Genomic_DNA"/>
</dbReference>
<comment type="cofactor">
    <cofactor evidence="2">
        <name>Zn(2+)</name>
        <dbReference type="ChEBI" id="CHEBI:29105"/>
    </cofactor>
    <text evidence="2">Binds 2 Zn(2+) ions per subunit. One is catalytic and the other provides a structural contribution.</text>
</comment>
<keyword evidence="2" id="KW-0479">Metal-binding</keyword>
<evidence type="ECO:0000313" key="3">
    <source>
        <dbReference type="EMBL" id="KEY62759.1"/>
    </source>
</evidence>
<evidence type="ECO:0000256" key="1">
    <source>
        <dbReference type="PIRSR" id="PIRSR001359-1"/>
    </source>
</evidence>
<evidence type="ECO:0000313" key="4">
    <source>
        <dbReference type="Proteomes" id="UP000028401"/>
    </source>
</evidence>
<feature type="binding site" evidence="2">
    <location>
        <position position="179"/>
    </location>
    <ligand>
        <name>Zn(2+)</name>
        <dbReference type="ChEBI" id="CHEBI:29105"/>
        <label>1</label>
        <note>catalytic</note>
    </ligand>
</feature>
<dbReference type="SUPFAM" id="SSF51569">
    <property type="entry name" value="Aldolase"/>
    <property type="match status" value="1"/>
</dbReference>
<dbReference type="GO" id="GO:0008270">
    <property type="term" value="F:zinc ion binding"/>
    <property type="evidence" value="ECO:0007669"/>
    <property type="project" value="InterPro"/>
</dbReference>
<accession>A0A084ABT0</accession>
<dbReference type="NCBIfam" id="TIGR00167">
    <property type="entry name" value="cbbA"/>
    <property type="match status" value="1"/>
</dbReference>
<reference evidence="3 4" key="1">
    <citation type="submission" date="2014-06" db="EMBL/GenBank/DDBJ databases">
        <title>Draft genome sequence of the putrescine producing strain Lactococcus lactis subsp cremoris GE214.</title>
        <authorList>
            <person name="Ladero V."/>
            <person name="Linares D.M."/>
            <person name="del Rio B."/>
            <person name="Mayo B."/>
            <person name="Martin M.C."/>
            <person name="Fernandez M."/>
            <person name="Alvarez M.A."/>
        </authorList>
    </citation>
    <scope>NUCLEOTIDE SEQUENCE [LARGE SCALE GENOMIC DNA]</scope>
    <source>
        <strain evidence="3 4">GE214</strain>
    </source>
</reference>
<dbReference type="GO" id="GO:0016832">
    <property type="term" value="F:aldehyde-lyase activity"/>
    <property type="evidence" value="ECO:0007669"/>
    <property type="project" value="InterPro"/>
</dbReference>
<feature type="binding site" evidence="2">
    <location>
        <position position="209"/>
    </location>
    <ligand>
        <name>Zn(2+)</name>
        <dbReference type="ChEBI" id="CHEBI:29105"/>
        <label>1</label>
        <note>catalytic</note>
    </ligand>
</feature>
<dbReference type="Gene3D" id="3.20.20.70">
    <property type="entry name" value="Aldolase class I"/>
    <property type="match status" value="1"/>
</dbReference>
<dbReference type="PATRIC" id="fig|1415168.3.peg.1136"/>
<comment type="caution">
    <text evidence="3">The sequence shown here is derived from an EMBL/GenBank/DDBJ whole genome shotgun (WGS) entry which is preliminary data.</text>
</comment>
<dbReference type="RefSeq" id="WP_042748072.1">
    <property type="nucleotide sequence ID" value="NZ_AZSI01000023.1"/>
</dbReference>
<keyword evidence="2" id="KW-0862">Zinc</keyword>
<dbReference type="CDD" id="cd00947">
    <property type="entry name" value="TBP_aldolase_IIB"/>
    <property type="match status" value="1"/>
</dbReference>
<dbReference type="Proteomes" id="UP000028401">
    <property type="component" value="Unassembled WGS sequence"/>
</dbReference>
<dbReference type="AlphaFoldDB" id="A0A084ABT0"/>
<sequence length="291" mass="31447">MVLVTGKELLAVAKEKNFAIPAYNCGSGPLLNATLKACEEDQSPFIIAIHPDELSFLEDNFVASCIDTANKTKLPIAIHLDDGGSYEQVIHSIQLGMTSVMIDKSLAPFEENIAITKKVVEAAHAVGVSVEAELGTIGNTGNNVEGGNQEGIYTAPEQAKEFVERTGCDSLAVGIGTSHGLYPKGLQPKLAIDVLEEIVKETGIPLVLHGASNNLDSEIKAAVTHGINKVNISSDIKIVFAEKLREELNDGNSEKREPNVLFPEPMRETEKVVHHKNKLFGAVDKAKYYFQ</sequence>
<proteinExistence type="predicted"/>
<dbReference type="GO" id="GO:0005975">
    <property type="term" value="P:carbohydrate metabolic process"/>
    <property type="evidence" value="ECO:0007669"/>
    <property type="project" value="InterPro"/>
</dbReference>
<dbReference type="InterPro" id="IPR013785">
    <property type="entry name" value="Aldolase_TIM"/>
</dbReference>
<feature type="binding site" evidence="2">
    <location>
        <position position="133"/>
    </location>
    <ligand>
        <name>Zn(2+)</name>
        <dbReference type="ChEBI" id="CHEBI:29105"/>
        <label>2</label>
    </ligand>
</feature>
<evidence type="ECO:0000256" key="2">
    <source>
        <dbReference type="PIRSR" id="PIRSR001359-3"/>
    </source>
</evidence>
<dbReference type="Pfam" id="PF01116">
    <property type="entry name" value="F_bP_aldolase"/>
    <property type="match status" value="1"/>
</dbReference>
<feature type="binding site" evidence="2">
    <location>
        <position position="103"/>
    </location>
    <ligand>
        <name>Zn(2+)</name>
        <dbReference type="ChEBI" id="CHEBI:29105"/>
        <label>2</label>
    </ligand>
</feature>
<dbReference type="PANTHER" id="PTHR30304">
    <property type="entry name" value="D-TAGATOSE-1,6-BISPHOSPHATE ALDOLASE"/>
    <property type="match status" value="1"/>
</dbReference>
<dbReference type="InterPro" id="IPR000771">
    <property type="entry name" value="FBA_II"/>
</dbReference>
<feature type="active site" description="Proton donor" evidence="1">
    <location>
        <position position="81"/>
    </location>
</feature>
<dbReference type="PANTHER" id="PTHR30304:SF0">
    <property type="entry name" value="D-TAGATOSE-1,6-BISPHOSPHATE ALDOLASE SUBUNIT GATY-RELATED"/>
    <property type="match status" value="1"/>
</dbReference>
<dbReference type="InterPro" id="IPR050246">
    <property type="entry name" value="Class_II_FBP_aldolase"/>
</dbReference>
<name>A0A084ABT0_LACLC</name>
<dbReference type="PIRSF" id="PIRSF001359">
    <property type="entry name" value="F_bP_aldolase_II"/>
    <property type="match status" value="1"/>
</dbReference>